<dbReference type="OrthoDB" id="5418620at2"/>
<reference evidence="1 2" key="1">
    <citation type="submission" date="2019-11" db="EMBL/GenBank/DDBJ databases">
        <title>Comparative genomics of hydrocarbon-degrading Desulfosarcina strains.</title>
        <authorList>
            <person name="Watanabe M."/>
            <person name="Kojima H."/>
            <person name="Fukui M."/>
        </authorList>
    </citation>
    <scope>NUCLEOTIDE SEQUENCE [LARGE SCALE GENOMIC DNA]</scope>
    <source>
        <strain evidence="1 2">PL12</strain>
    </source>
</reference>
<proteinExistence type="predicted"/>
<protein>
    <recommendedName>
        <fullName evidence="3">SnoaL-like domain-containing protein</fullName>
    </recommendedName>
</protein>
<dbReference type="KEGG" id="dalk:DSCA_46380"/>
<dbReference type="Proteomes" id="UP000427906">
    <property type="component" value="Chromosome"/>
</dbReference>
<keyword evidence="2" id="KW-1185">Reference proteome</keyword>
<gene>
    <name evidence="1" type="ORF">DSCA_46380</name>
</gene>
<organism evidence="1 2">
    <name type="scientific">Desulfosarcina alkanivorans</name>
    <dbReference type="NCBI Taxonomy" id="571177"/>
    <lineage>
        <taxon>Bacteria</taxon>
        <taxon>Pseudomonadati</taxon>
        <taxon>Thermodesulfobacteriota</taxon>
        <taxon>Desulfobacteria</taxon>
        <taxon>Desulfobacterales</taxon>
        <taxon>Desulfosarcinaceae</taxon>
        <taxon>Desulfosarcina</taxon>
    </lineage>
</organism>
<dbReference type="EMBL" id="AP021874">
    <property type="protein sequence ID" value="BBO70708.1"/>
    <property type="molecule type" value="Genomic_DNA"/>
</dbReference>
<evidence type="ECO:0000313" key="2">
    <source>
        <dbReference type="Proteomes" id="UP000427906"/>
    </source>
</evidence>
<dbReference type="AlphaFoldDB" id="A0A5K7YPR6"/>
<accession>A0A5K7YPR6</accession>
<name>A0A5K7YPR6_9BACT</name>
<dbReference type="RefSeq" id="WP_155318638.1">
    <property type="nucleotide sequence ID" value="NZ_AP021874.1"/>
</dbReference>
<evidence type="ECO:0008006" key="3">
    <source>
        <dbReference type="Google" id="ProtNLM"/>
    </source>
</evidence>
<sequence>MANRSGNSVWILVVILAVCLQVAFVFADCKQTATGTAVDFSRAYFLLDPDMEKYMCSDLAGDADESAAATYLLTMTDEARERGFGTGMVRQTIYHVKTETLAQDAESATIHLKGYSRTCIHPVFAYVAKLFQLGRTNTFEGTLDLIKEDGKWKVCGAPYGLSPEV</sequence>
<evidence type="ECO:0000313" key="1">
    <source>
        <dbReference type="EMBL" id="BBO70708.1"/>
    </source>
</evidence>